<reference evidence="1 2" key="1">
    <citation type="journal article" date="2019" name="Emerg. Microbes Infect.">
        <title>Comprehensive subspecies identification of 175 nontuberculous mycobacteria species based on 7547 genomic profiles.</title>
        <authorList>
            <person name="Matsumoto Y."/>
            <person name="Kinjo T."/>
            <person name="Motooka D."/>
            <person name="Nabeya D."/>
            <person name="Jung N."/>
            <person name="Uechi K."/>
            <person name="Horii T."/>
            <person name="Iida T."/>
            <person name="Fujita J."/>
            <person name="Nakamura S."/>
        </authorList>
    </citation>
    <scope>NUCLEOTIDE SEQUENCE [LARGE SCALE GENOMIC DNA]</scope>
    <source>
        <strain evidence="1 2">JCM 6375</strain>
    </source>
</reference>
<name>A0AAD1H7X1_9MYCO</name>
<dbReference type="RefSeq" id="WP_083149172.1">
    <property type="nucleotide sequence ID" value="NZ_AP022560.1"/>
</dbReference>
<keyword evidence="2" id="KW-1185">Reference proteome</keyword>
<proteinExistence type="predicted"/>
<sequence length="164" mass="17973">MKRVVAALAAVVIVASSASGVLIWRLAQHPPPQHPEISAYTDGQLVRVGPYSYCNVVDLNDCENPETVGELAVDAKHPVQLSVPSEISRAPWLLGRKYEGSDVLEEFAPDTKLAVTIPTVDPHRGKLEGFVVQLPTIVVDEEGNEHPSWHAEWSVRTVWPQPAE</sequence>
<dbReference type="Proteomes" id="UP000466681">
    <property type="component" value="Chromosome"/>
</dbReference>
<dbReference type="InterPro" id="IPR024495">
    <property type="entry name" value="DUF2771"/>
</dbReference>
<protein>
    <recommendedName>
        <fullName evidence="3">DUF2771 domain-containing protein</fullName>
    </recommendedName>
</protein>
<gene>
    <name evidence="1" type="ORF">MMOR_14590</name>
</gene>
<evidence type="ECO:0008006" key="3">
    <source>
        <dbReference type="Google" id="ProtNLM"/>
    </source>
</evidence>
<accession>A0AAD1H7X1</accession>
<evidence type="ECO:0000313" key="1">
    <source>
        <dbReference type="EMBL" id="BBX00523.1"/>
    </source>
</evidence>
<dbReference type="EMBL" id="AP022560">
    <property type="protein sequence ID" value="BBX00523.1"/>
    <property type="molecule type" value="Genomic_DNA"/>
</dbReference>
<dbReference type="Pfam" id="PF10969">
    <property type="entry name" value="DUF2771"/>
    <property type="match status" value="1"/>
</dbReference>
<dbReference type="KEGG" id="mmor:MMOR_14590"/>
<organism evidence="1 2">
    <name type="scientific">Mycolicibacterium moriokaense</name>
    <dbReference type="NCBI Taxonomy" id="39691"/>
    <lineage>
        <taxon>Bacteria</taxon>
        <taxon>Bacillati</taxon>
        <taxon>Actinomycetota</taxon>
        <taxon>Actinomycetes</taxon>
        <taxon>Mycobacteriales</taxon>
        <taxon>Mycobacteriaceae</taxon>
        <taxon>Mycolicibacterium</taxon>
    </lineage>
</organism>
<dbReference type="AlphaFoldDB" id="A0AAD1H7X1"/>
<evidence type="ECO:0000313" key="2">
    <source>
        <dbReference type="Proteomes" id="UP000466681"/>
    </source>
</evidence>